<dbReference type="AlphaFoldDB" id="G2EBL7"/>
<accession>G2EBL7</accession>
<evidence type="ECO:0008006" key="4">
    <source>
        <dbReference type="Google" id="ProtNLM"/>
    </source>
</evidence>
<dbReference type="SUPFAM" id="SSF48452">
    <property type="entry name" value="TPR-like"/>
    <property type="match status" value="1"/>
</dbReference>
<dbReference type="EMBL" id="AFXZ01000012">
    <property type="protein sequence ID" value="EGV44064.2"/>
    <property type="molecule type" value="Genomic_DNA"/>
</dbReference>
<dbReference type="PROSITE" id="PS50005">
    <property type="entry name" value="TPR"/>
    <property type="match status" value="1"/>
</dbReference>
<sequence>MRKLLLCLLFPFLGVAQQTLDSVEQLLERKQYKEAEALIKPYVISNPRHIKSIEMLGDTYAHQAKWDDAIIQYKHLITLEPNQANNQYKYGGALGMKALEVNKISALMLVSDIENAFLKASQLDAKHIDARWALVEFYMQLPGIFGGSIKKSLEYANQLEALSKVDGYLAKGAIYEYDKKSELAEKYYKKAIQVGGSITCYEKLINFYEKQQQPKKAIAVLETSQKEHQRNAAYYQIGKLAAENNIQLKKGKSSLFIYLSRHTPEEKEPKAWANYRLAQIYKHENRKTEALKYIQLAIAELPMIEIFKKEKRLIESD</sequence>
<name>G2EBL7_9FLAO</name>
<reference evidence="2 3" key="1">
    <citation type="journal article" date="2008" name="Int. J. Syst. Evol. Microbiol.">
        <title>Bizionia argentinensis sp. nov., isolated from surface marine water in Antarctica.</title>
        <authorList>
            <person name="Bercovich A."/>
            <person name="Vazquez S.C."/>
            <person name="Yankilevich P."/>
            <person name="Coria S.H."/>
            <person name="Foti M."/>
            <person name="Hernandez E."/>
            <person name="Vidal A."/>
            <person name="Ruberto L."/>
            <person name="Melo C."/>
            <person name="Marenssi S."/>
            <person name="Criscuolo M."/>
            <person name="Memoli M."/>
            <person name="Arguelles M."/>
            <person name="Mac Cormack W.P."/>
        </authorList>
    </citation>
    <scope>NUCLEOTIDE SEQUENCE [LARGE SCALE GENOMIC DNA]</scope>
    <source>
        <strain evidence="2 3">JUB59</strain>
    </source>
</reference>
<proteinExistence type="predicted"/>
<evidence type="ECO:0000256" key="1">
    <source>
        <dbReference type="PROSITE-ProRule" id="PRU00339"/>
    </source>
</evidence>
<dbReference type="RefSeq" id="WP_040288015.1">
    <property type="nucleotide sequence ID" value="NZ_AFXZ01000012.1"/>
</dbReference>
<evidence type="ECO:0000313" key="2">
    <source>
        <dbReference type="EMBL" id="EGV44064.2"/>
    </source>
</evidence>
<keyword evidence="1" id="KW-0802">TPR repeat</keyword>
<gene>
    <name evidence="2" type="ORF">BZARG_896</name>
</gene>
<dbReference type="Pfam" id="PF13181">
    <property type="entry name" value="TPR_8"/>
    <property type="match status" value="2"/>
</dbReference>
<evidence type="ECO:0000313" key="3">
    <source>
        <dbReference type="Proteomes" id="UP000003730"/>
    </source>
</evidence>
<feature type="repeat" description="TPR" evidence="1">
    <location>
        <begin position="50"/>
        <end position="83"/>
    </location>
</feature>
<keyword evidence="3" id="KW-1185">Reference proteome</keyword>
<dbReference type="eggNOG" id="COG0457">
    <property type="taxonomic scope" value="Bacteria"/>
</dbReference>
<protein>
    <recommendedName>
        <fullName evidence="4">Tetratricopeptide repeat protein</fullName>
    </recommendedName>
</protein>
<dbReference type="STRING" id="1046627.BZARG_896"/>
<dbReference type="InterPro" id="IPR019734">
    <property type="entry name" value="TPR_rpt"/>
</dbReference>
<dbReference type="SMART" id="SM00028">
    <property type="entry name" value="TPR"/>
    <property type="match status" value="3"/>
</dbReference>
<dbReference type="Gene3D" id="1.25.40.10">
    <property type="entry name" value="Tetratricopeptide repeat domain"/>
    <property type="match status" value="2"/>
</dbReference>
<dbReference type="PATRIC" id="fig|1046627.3.peg.926"/>
<comment type="caution">
    <text evidence="2">The sequence shown here is derived from an EMBL/GenBank/DDBJ whole genome shotgun (WGS) entry which is preliminary data.</text>
</comment>
<organism evidence="2 3">
    <name type="scientific">Bizionia argentinensis JUB59</name>
    <dbReference type="NCBI Taxonomy" id="1046627"/>
    <lineage>
        <taxon>Bacteria</taxon>
        <taxon>Pseudomonadati</taxon>
        <taxon>Bacteroidota</taxon>
        <taxon>Flavobacteriia</taxon>
        <taxon>Flavobacteriales</taxon>
        <taxon>Flavobacteriaceae</taxon>
        <taxon>Bizionia</taxon>
    </lineage>
</organism>
<dbReference type="InterPro" id="IPR011990">
    <property type="entry name" value="TPR-like_helical_dom_sf"/>
</dbReference>
<dbReference type="OrthoDB" id="1416278at2"/>
<dbReference type="Proteomes" id="UP000003730">
    <property type="component" value="Unassembled WGS sequence"/>
</dbReference>